<keyword evidence="5" id="KW-0520">NAD</keyword>
<evidence type="ECO:0000256" key="3">
    <source>
        <dbReference type="ARBA" id="ARBA00022801"/>
    </source>
</evidence>
<gene>
    <name evidence="7" type="ORF">ANE_LOCUS2116</name>
</gene>
<dbReference type="FunFam" id="3.40.50.300:FF:001002">
    <property type="entry name" value="Disease resistance protein (TIR-NBS-LRR class)"/>
    <property type="match status" value="1"/>
</dbReference>
<dbReference type="Pfam" id="PF23282">
    <property type="entry name" value="WHD_ROQ1"/>
    <property type="match status" value="1"/>
</dbReference>
<evidence type="ECO:0000256" key="2">
    <source>
        <dbReference type="ARBA" id="ARBA00022737"/>
    </source>
</evidence>
<dbReference type="Proteomes" id="UP000489600">
    <property type="component" value="Unassembled WGS sequence"/>
</dbReference>
<dbReference type="InterPro" id="IPR044974">
    <property type="entry name" value="Disease_R_plants"/>
</dbReference>
<dbReference type="GO" id="GO:0016787">
    <property type="term" value="F:hydrolase activity"/>
    <property type="evidence" value="ECO:0007669"/>
    <property type="project" value="UniProtKB-KW"/>
</dbReference>
<evidence type="ECO:0000256" key="5">
    <source>
        <dbReference type="ARBA" id="ARBA00023027"/>
    </source>
</evidence>
<dbReference type="Gene3D" id="3.40.50.10140">
    <property type="entry name" value="Toll/interleukin-1 receptor homology (TIR) domain"/>
    <property type="match status" value="1"/>
</dbReference>
<dbReference type="SMART" id="SM00255">
    <property type="entry name" value="TIR"/>
    <property type="match status" value="1"/>
</dbReference>
<dbReference type="SUPFAM" id="SSF52200">
    <property type="entry name" value="Toll/Interleukin receptor TIR domain"/>
    <property type="match status" value="1"/>
</dbReference>
<dbReference type="InterPro" id="IPR027417">
    <property type="entry name" value="P-loop_NTPase"/>
</dbReference>
<dbReference type="InterPro" id="IPR000157">
    <property type="entry name" value="TIR_dom"/>
</dbReference>
<dbReference type="InterPro" id="IPR011713">
    <property type="entry name" value="Leu-rich_rpt_3"/>
</dbReference>
<dbReference type="PANTHER" id="PTHR11017">
    <property type="entry name" value="LEUCINE-RICH REPEAT-CONTAINING PROTEIN"/>
    <property type="match status" value="1"/>
</dbReference>
<evidence type="ECO:0000313" key="7">
    <source>
        <dbReference type="EMBL" id="VVA91671.1"/>
    </source>
</evidence>
<dbReference type="Pfam" id="PF07725">
    <property type="entry name" value="LRR_3"/>
    <property type="match status" value="1"/>
</dbReference>
<dbReference type="SUPFAM" id="SSF52058">
    <property type="entry name" value="L domain-like"/>
    <property type="match status" value="1"/>
</dbReference>
<dbReference type="InterPro" id="IPR032675">
    <property type="entry name" value="LRR_dom_sf"/>
</dbReference>
<keyword evidence="4" id="KW-0611">Plant defense</keyword>
<dbReference type="InterPro" id="IPR002182">
    <property type="entry name" value="NB-ARC"/>
</dbReference>
<evidence type="ECO:0000313" key="8">
    <source>
        <dbReference type="Proteomes" id="UP000489600"/>
    </source>
</evidence>
<dbReference type="InterPro" id="IPR035897">
    <property type="entry name" value="Toll_tir_struct_dom_sf"/>
</dbReference>
<keyword evidence="3" id="KW-0378">Hydrolase</keyword>
<evidence type="ECO:0000256" key="1">
    <source>
        <dbReference type="ARBA" id="ARBA00022614"/>
    </source>
</evidence>
<dbReference type="SUPFAM" id="SSF52047">
    <property type="entry name" value="RNI-like"/>
    <property type="match status" value="1"/>
</dbReference>
<feature type="domain" description="TIR" evidence="6">
    <location>
        <begin position="8"/>
        <end position="171"/>
    </location>
</feature>
<dbReference type="PROSITE" id="PS50104">
    <property type="entry name" value="TIR"/>
    <property type="match status" value="1"/>
</dbReference>
<comment type="caution">
    <text evidence="7">The sequence shown here is derived from an EMBL/GenBank/DDBJ whole genome shotgun (WGS) entry which is preliminary data.</text>
</comment>
<keyword evidence="1" id="KW-0433">Leucine-rich repeat</keyword>
<dbReference type="InterPro" id="IPR036390">
    <property type="entry name" value="WH_DNA-bd_sf"/>
</dbReference>
<dbReference type="PRINTS" id="PR00364">
    <property type="entry name" value="DISEASERSIST"/>
</dbReference>
<dbReference type="InterPro" id="IPR042197">
    <property type="entry name" value="Apaf_helical"/>
</dbReference>
<sequence>MAFSSAPRVYDVFLSFRGEDTRKTFVSHLYVALDSKGIATFKDDQKLEIGDHISDKLRRAIEGSRFAVVVLSENYATSRWCLMELHLIMERMRHGKLDVFPVFYGVDPSAVRHQRGSFALERYQSPEMADTVLQWGEALNLIASLSGVDSRNCIDDAIMVKEIARDIARRVTLIHKIDSKNIFGMTAQIEGLSPLLDLESDEVRMIGIWGMGGIGKTSIAKCLYDQLSSNFAARCFIENIKSIRKDHDQDLMHLQKLVLCSILHDDIRVWSVEDGYRMIKATLGHHKVLFVLDGIDKVEQVHALAKETSWFGPGSRIIITTRDRGLLTSCGVKTVYKVKCLDGKNSLQMFNQIAFGEGRLPPDDFEQLSVRASRLAHGLPSALQAYALFLRGWTATPEKWEEALRALESSLDENLMEILKINYEGLVKPHQNVLLHIACLFNGDTLERITSLLDGSIAERSLGIRGLAEKSLIKISTNRYVTMPKLVEQMGREIMRNSRKYLEDPEEICDALAIGKGTEQTECISLHTCEMTCPLSMMTSVVDRMHNLKFLKVYKHVDWREPKLQLTQDAHDLPCTVRLLHWDAFPLRTLPFRLDPYFLVELNLRHSNLETLWSGTQVFLNLKRLDVTGSKYLKRLPDISSIRSLEELILEHCTRLEGIPECIGNRSTLKKLKLSYCGVNKSPLHVVIWKLTEQQPIRLEFPDLEIKMINLINISIEGNIKFEFFPYFLGDAEYISINSEQQIPVTLATRVQQTPHFISELNKFNPLISITRFSHRNNSRPLTFDSFPEFPNLKELKLVNLNIRKIPDGICRLEFIEKLDLSGNDFENLPEAMNSLSWLRTLWLRNCFKLKELPDLTQVQTLTLSNCRNLRSLVKLSDASQNRGRYGLLELFLENCNSIESLSDQLCHFTKLTYLDLSSHDFETLPSSIRYLISLVSLSLNNCKKLKSVEEFPPSLQYLNSHGCDSLEADSVEHFKDRLNVKVQSRIDCFQETEVPSFELDHQTTMTDYDSHEVDFVDYKYRQFEEETCFMAFPRVPKHFRNRKRTSNGVSVQPSTMRGCDSLRAASIDRLGEEVQLQNDDFQETEMLSYVPNRHAIMARFLDSEDRKFEEVRNEHTIMTVRASLDLALVKISSKLLVKLIAKTDKTKK</sequence>
<protein>
    <recommendedName>
        <fullName evidence="6">TIR domain-containing protein</fullName>
    </recommendedName>
</protein>
<dbReference type="Pfam" id="PF00931">
    <property type="entry name" value="NB-ARC"/>
    <property type="match status" value="1"/>
</dbReference>
<dbReference type="GO" id="GO:0043531">
    <property type="term" value="F:ADP binding"/>
    <property type="evidence" value="ECO:0007669"/>
    <property type="project" value="InterPro"/>
</dbReference>
<dbReference type="SUPFAM" id="SSF52540">
    <property type="entry name" value="P-loop containing nucleoside triphosphate hydrolases"/>
    <property type="match status" value="1"/>
</dbReference>
<accession>A0A565AQQ4</accession>
<organism evidence="7 8">
    <name type="scientific">Arabis nemorensis</name>
    <dbReference type="NCBI Taxonomy" id="586526"/>
    <lineage>
        <taxon>Eukaryota</taxon>
        <taxon>Viridiplantae</taxon>
        <taxon>Streptophyta</taxon>
        <taxon>Embryophyta</taxon>
        <taxon>Tracheophyta</taxon>
        <taxon>Spermatophyta</taxon>
        <taxon>Magnoliopsida</taxon>
        <taxon>eudicotyledons</taxon>
        <taxon>Gunneridae</taxon>
        <taxon>Pentapetalae</taxon>
        <taxon>rosids</taxon>
        <taxon>malvids</taxon>
        <taxon>Brassicales</taxon>
        <taxon>Brassicaceae</taxon>
        <taxon>Arabideae</taxon>
        <taxon>Arabis</taxon>
    </lineage>
</organism>
<dbReference type="GO" id="GO:0007165">
    <property type="term" value="P:signal transduction"/>
    <property type="evidence" value="ECO:0007669"/>
    <property type="project" value="InterPro"/>
</dbReference>
<name>A0A565AQQ4_9BRAS</name>
<dbReference type="EMBL" id="CABITT030000001">
    <property type="protein sequence ID" value="VVA91671.1"/>
    <property type="molecule type" value="Genomic_DNA"/>
</dbReference>
<keyword evidence="8" id="KW-1185">Reference proteome</keyword>
<evidence type="ECO:0000259" key="6">
    <source>
        <dbReference type="PROSITE" id="PS50104"/>
    </source>
</evidence>
<dbReference type="Gene3D" id="3.80.10.10">
    <property type="entry name" value="Ribonuclease Inhibitor"/>
    <property type="match status" value="3"/>
</dbReference>
<dbReference type="AlphaFoldDB" id="A0A565AQQ4"/>
<dbReference type="OrthoDB" id="72369at2759"/>
<reference evidence="7" key="1">
    <citation type="submission" date="2019-07" db="EMBL/GenBank/DDBJ databases">
        <authorList>
            <person name="Dittberner H."/>
        </authorList>
    </citation>
    <scope>NUCLEOTIDE SEQUENCE [LARGE SCALE GENOMIC DNA]</scope>
</reference>
<dbReference type="PANTHER" id="PTHR11017:SF581">
    <property type="entry name" value="DISEASE RESISTANCE PROTEIN (TIR-NBS-LRR CLASS) FAMILY"/>
    <property type="match status" value="1"/>
</dbReference>
<evidence type="ECO:0000256" key="4">
    <source>
        <dbReference type="ARBA" id="ARBA00022821"/>
    </source>
</evidence>
<keyword evidence="2" id="KW-0677">Repeat</keyword>
<proteinExistence type="predicted"/>
<dbReference type="GO" id="GO:0006952">
    <property type="term" value="P:defense response"/>
    <property type="evidence" value="ECO:0007669"/>
    <property type="project" value="UniProtKB-KW"/>
</dbReference>
<dbReference type="Gene3D" id="3.40.50.300">
    <property type="entry name" value="P-loop containing nucleotide triphosphate hydrolases"/>
    <property type="match status" value="1"/>
</dbReference>
<dbReference type="Gene3D" id="1.10.8.430">
    <property type="entry name" value="Helical domain of apoptotic protease-activating factors"/>
    <property type="match status" value="1"/>
</dbReference>
<dbReference type="Pfam" id="PF01582">
    <property type="entry name" value="TIR"/>
    <property type="match status" value="1"/>
</dbReference>
<dbReference type="FunFam" id="3.40.50.10140:FF:000007">
    <property type="entry name" value="Disease resistance protein (TIR-NBS-LRR class)"/>
    <property type="match status" value="1"/>
</dbReference>
<dbReference type="InterPro" id="IPR058192">
    <property type="entry name" value="WHD_ROQ1-like"/>
</dbReference>
<dbReference type="SUPFAM" id="SSF46785">
    <property type="entry name" value="Winged helix' DNA-binding domain"/>
    <property type="match status" value="1"/>
</dbReference>